<sequence>MSLEFIGLIGPQEGSESQAARGPAVDIEFIKAFAQAQEYGGFDKALLAVNTSAADSMILASYVAAVTDKLGLLVAHRPGFQAPTFAARQFATLDHLSRGRASINVITGGDSGDLQRDGDFLDKDARYARTEEYLDILRKVWTSTEPFDHQGEHYRIEDNLTLVKPVQKPHVPVYFSGASDAAVEVAAKHADVYMMWGEPLEQVRERIAKVRKAAAKYGREKHIRFSLSLRPILGATEDEAWARAERILADARELIHLRQGKRRDKNFGTSNSGSSRLVELASQRKVHDKRLWTEIAALSGGAGNSTSLVGTPDQVADAALDYYNAGITTFLFRGFEQLRDAAEYGQDLLPRIRALVEQQGSAKKVQNA</sequence>
<evidence type="ECO:0000313" key="7">
    <source>
        <dbReference type="Proteomes" id="UP000032068"/>
    </source>
</evidence>
<dbReference type="SUPFAM" id="SSF51679">
    <property type="entry name" value="Bacterial luciferase-like"/>
    <property type="match status" value="1"/>
</dbReference>
<gene>
    <name evidence="6" type="ORF">RU08_24275</name>
</gene>
<feature type="domain" description="Luciferase-like" evidence="5">
    <location>
        <begin position="18"/>
        <end position="328"/>
    </location>
</feature>
<keyword evidence="2" id="KW-0288">FMN</keyword>
<evidence type="ECO:0000256" key="3">
    <source>
        <dbReference type="ARBA" id="ARBA00023002"/>
    </source>
</evidence>
<dbReference type="InterPro" id="IPR011251">
    <property type="entry name" value="Luciferase-like_dom"/>
</dbReference>
<protein>
    <submittedName>
        <fullName evidence="6">Alkanesulfonate monooxygenase</fullName>
    </submittedName>
</protein>
<evidence type="ECO:0000256" key="2">
    <source>
        <dbReference type="ARBA" id="ARBA00022643"/>
    </source>
</evidence>
<evidence type="ECO:0000256" key="4">
    <source>
        <dbReference type="ARBA" id="ARBA00023033"/>
    </source>
</evidence>
<dbReference type="CDD" id="cd01094">
    <property type="entry name" value="Alkanesulfonate_monoxygenase"/>
    <property type="match status" value="1"/>
</dbReference>
<evidence type="ECO:0000259" key="5">
    <source>
        <dbReference type="Pfam" id="PF00296"/>
    </source>
</evidence>
<dbReference type="EMBL" id="JXQW01000111">
    <property type="protein sequence ID" value="KIP89070.1"/>
    <property type="molecule type" value="Genomic_DNA"/>
</dbReference>
<dbReference type="PANTHER" id="PTHR42847:SF9">
    <property type="entry name" value="BLL6451 PROTEIN"/>
    <property type="match status" value="1"/>
</dbReference>
<dbReference type="GO" id="GO:0008726">
    <property type="term" value="F:alkanesulfonate monooxygenase activity"/>
    <property type="evidence" value="ECO:0007669"/>
    <property type="project" value="TreeGrafter"/>
</dbReference>
<dbReference type="OrthoDB" id="9814695at2"/>
<evidence type="ECO:0000256" key="1">
    <source>
        <dbReference type="ARBA" id="ARBA00022630"/>
    </source>
</evidence>
<comment type="caution">
    <text evidence="6">The sequence shown here is derived from an EMBL/GenBank/DDBJ whole genome shotgun (WGS) entry which is preliminary data.</text>
</comment>
<keyword evidence="4 6" id="KW-0503">Monooxygenase</keyword>
<accession>A0A0D0JVW6</accession>
<organism evidence="6 7">
    <name type="scientific">Pseudomonas fulva</name>
    <dbReference type="NCBI Taxonomy" id="47880"/>
    <lineage>
        <taxon>Bacteria</taxon>
        <taxon>Pseudomonadati</taxon>
        <taxon>Pseudomonadota</taxon>
        <taxon>Gammaproteobacteria</taxon>
        <taxon>Pseudomonadales</taxon>
        <taxon>Pseudomonadaceae</taxon>
        <taxon>Pseudomonas</taxon>
    </lineage>
</organism>
<dbReference type="Pfam" id="PF00296">
    <property type="entry name" value="Bac_luciferase"/>
    <property type="match status" value="1"/>
</dbReference>
<dbReference type="RefSeq" id="WP_042556455.1">
    <property type="nucleotide sequence ID" value="NZ_JXQW01000111.1"/>
</dbReference>
<dbReference type="PANTHER" id="PTHR42847">
    <property type="entry name" value="ALKANESULFONATE MONOOXYGENASE"/>
    <property type="match status" value="1"/>
</dbReference>
<dbReference type="Gene3D" id="3.20.20.30">
    <property type="entry name" value="Luciferase-like domain"/>
    <property type="match status" value="1"/>
</dbReference>
<dbReference type="InterPro" id="IPR036661">
    <property type="entry name" value="Luciferase-like_sf"/>
</dbReference>
<name>A0A0D0JVW6_9PSED</name>
<evidence type="ECO:0000313" key="6">
    <source>
        <dbReference type="EMBL" id="KIP89070.1"/>
    </source>
</evidence>
<dbReference type="AlphaFoldDB" id="A0A0D0JVW6"/>
<dbReference type="GO" id="GO:0046306">
    <property type="term" value="P:alkanesulfonate catabolic process"/>
    <property type="evidence" value="ECO:0007669"/>
    <property type="project" value="TreeGrafter"/>
</dbReference>
<keyword evidence="3" id="KW-0560">Oxidoreductase</keyword>
<dbReference type="InterPro" id="IPR050172">
    <property type="entry name" value="SsuD_RutA_monooxygenase"/>
</dbReference>
<proteinExistence type="predicted"/>
<dbReference type="Proteomes" id="UP000032068">
    <property type="component" value="Unassembled WGS sequence"/>
</dbReference>
<keyword evidence="1" id="KW-0285">Flavoprotein</keyword>
<reference evidence="6 7" key="1">
    <citation type="submission" date="2014-12" db="EMBL/GenBank/DDBJ databases">
        <title>16Stimator: statistical estimation of ribosomal gene copy numbers from draft genome assemblies.</title>
        <authorList>
            <person name="Perisin M.A."/>
            <person name="Vetter M."/>
            <person name="Gilbert J.A."/>
            <person name="Bergelson J."/>
        </authorList>
    </citation>
    <scope>NUCLEOTIDE SEQUENCE [LARGE SCALE GENOMIC DNA]</scope>
    <source>
        <strain evidence="6 7">MEJ086</strain>
    </source>
</reference>